<protein>
    <submittedName>
        <fullName evidence="2">Helix-turn-helix transcriptional regulator</fullName>
    </submittedName>
</protein>
<gene>
    <name evidence="2" type="ORF">ACFPER_12030</name>
</gene>
<organism evidence="2 3">
    <name type="scientific">Agromyces aurantiacus</name>
    <dbReference type="NCBI Taxonomy" id="165814"/>
    <lineage>
        <taxon>Bacteria</taxon>
        <taxon>Bacillati</taxon>
        <taxon>Actinomycetota</taxon>
        <taxon>Actinomycetes</taxon>
        <taxon>Micrococcales</taxon>
        <taxon>Microbacteriaceae</taxon>
        <taxon>Agromyces</taxon>
    </lineage>
</organism>
<dbReference type="EMBL" id="JBHSJC010000001">
    <property type="protein sequence ID" value="MFC4829525.1"/>
    <property type="molecule type" value="Genomic_DNA"/>
</dbReference>
<dbReference type="SMART" id="SM00421">
    <property type="entry name" value="HTH_LUXR"/>
    <property type="match status" value="1"/>
</dbReference>
<dbReference type="InterPro" id="IPR036388">
    <property type="entry name" value="WH-like_DNA-bd_sf"/>
</dbReference>
<dbReference type="Gene3D" id="1.10.10.10">
    <property type="entry name" value="Winged helix-like DNA-binding domain superfamily/Winged helix DNA-binding domain"/>
    <property type="match status" value="1"/>
</dbReference>
<dbReference type="SUPFAM" id="SSF46894">
    <property type="entry name" value="C-terminal effector domain of the bipartite response regulators"/>
    <property type="match status" value="1"/>
</dbReference>
<evidence type="ECO:0000313" key="3">
    <source>
        <dbReference type="Proteomes" id="UP001595960"/>
    </source>
</evidence>
<dbReference type="RefSeq" id="WP_204393308.1">
    <property type="nucleotide sequence ID" value="NZ_JAFBBW010000001.1"/>
</dbReference>
<proteinExistence type="predicted"/>
<evidence type="ECO:0000313" key="2">
    <source>
        <dbReference type="EMBL" id="MFC4829525.1"/>
    </source>
</evidence>
<reference evidence="3" key="1">
    <citation type="journal article" date="2019" name="Int. J. Syst. Evol. Microbiol.">
        <title>The Global Catalogue of Microorganisms (GCM) 10K type strain sequencing project: providing services to taxonomists for standard genome sequencing and annotation.</title>
        <authorList>
            <consortium name="The Broad Institute Genomics Platform"/>
            <consortium name="The Broad Institute Genome Sequencing Center for Infectious Disease"/>
            <person name="Wu L."/>
            <person name="Ma J."/>
        </authorList>
    </citation>
    <scope>NUCLEOTIDE SEQUENCE [LARGE SCALE GENOMIC DNA]</scope>
    <source>
        <strain evidence="3">CGMCC 1.12192</strain>
    </source>
</reference>
<name>A0ABV9R6W5_9MICO</name>
<sequence>MANAGLPAEAIASYEAYYGRLDHVARHFQLPGTGIDVALPADAFVGWEDRHRSEFFHDWAEPIGMGVFIAGTAFWRKDAVNWLAVVGRPDQSSITDNDSIRAFRGLLPHIRRAADLHTRLDEAAARFAGAADALSRFPHAVALIGDGGRLSYTNPAGEALFATRDGLWIDRGGVLHAQRSSDEAALRRLILLATRGNDLGVRSGGRIVIAREACGLPLLLFVVPTGRENSVSSAIVVGIAAEKPSTVSVTALQELFGLTRAEAETARRVVRGLGLQHAAEDAGVTLSTVRAQLQRVFEKTGTHRQAELVSLVDSLQLRI</sequence>
<feature type="domain" description="HTH luxR-type" evidence="1">
    <location>
        <begin position="255"/>
        <end position="312"/>
    </location>
</feature>
<keyword evidence="3" id="KW-1185">Reference proteome</keyword>
<dbReference type="Proteomes" id="UP001595960">
    <property type="component" value="Unassembled WGS sequence"/>
</dbReference>
<accession>A0ABV9R6W5</accession>
<evidence type="ECO:0000259" key="1">
    <source>
        <dbReference type="SMART" id="SM00421"/>
    </source>
</evidence>
<comment type="caution">
    <text evidence="2">The sequence shown here is derived from an EMBL/GenBank/DDBJ whole genome shotgun (WGS) entry which is preliminary data.</text>
</comment>
<dbReference type="InterPro" id="IPR000792">
    <property type="entry name" value="Tscrpt_reg_LuxR_C"/>
</dbReference>
<dbReference type="InterPro" id="IPR016032">
    <property type="entry name" value="Sig_transdc_resp-reg_C-effctor"/>
</dbReference>